<comment type="caution">
    <text evidence="1">The sequence shown here is derived from an EMBL/GenBank/DDBJ whole genome shotgun (WGS) entry which is preliminary data.</text>
</comment>
<dbReference type="RefSeq" id="WP_269884081.1">
    <property type="nucleotide sequence ID" value="NZ_JAQAGZ010000018.1"/>
</dbReference>
<dbReference type="EMBL" id="JAQAGZ010000018">
    <property type="protein sequence ID" value="MCZ8515550.1"/>
    <property type="molecule type" value="Genomic_DNA"/>
</dbReference>
<accession>A0ABT4QF92</accession>
<organism evidence="1 2">
    <name type="scientific">Paenibacillus gyeongsangnamensis</name>
    <dbReference type="NCBI Taxonomy" id="3388067"/>
    <lineage>
        <taxon>Bacteria</taxon>
        <taxon>Bacillati</taxon>
        <taxon>Bacillota</taxon>
        <taxon>Bacilli</taxon>
        <taxon>Bacillales</taxon>
        <taxon>Paenibacillaceae</taxon>
        <taxon>Paenibacillus</taxon>
    </lineage>
</organism>
<keyword evidence="2" id="KW-1185">Reference proteome</keyword>
<protein>
    <submittedName>
        <fullName evidence="1">Uncharacterized protein</fullName>
    </submittedName>
</protein>
<evidence type="ECO:0000313" key="1">
    <source>
        <dbReference type="EMBL" id="MCZ8515550.1"/>
    </source>
</evidence>
<reference evidence="1 2" key="1">
    <citation type="submission" date="2022-12" db="EMBL/GenBank/DDBJ databases">
        <title>Draft genome sequence of Paenibacillus sp. dW9.</title>
        <authorList>
            <person name="Choi E.-W."/>
            <person name="Kim D.-U."/>
        </authorList>
    </citation>
    <scope>NUCLEOTIDE SEQUENCE [LARGE SCALE GENOMIC DNA]</scope>
    <source>
        <strain evidence="2">dW9</strain>
    </source>
</reference>
<gene>
    <name evidence="1" type="ORF">O9H85_24710</name>
</gene>
<evidence type="ECO:0000313" key="2">
    <source>
        <dbReference type="Proteomes" id="UP001527882"/>
    </source>
</evidence>
<proteinExistence type="predicted"/>
<sequence length="69" mass="7872">MESDRPVRWMLQEGGMLELGLALGEEAVIVCGDASEDELTIRPVEAVKHLRNYFGVPKPWRLYGIPFER</sequence>
<dbReference type="Proteomes" id="UP001527882">
    <property type="component" value="Unassembled WGS sequence"/>
</dbReference>
<name>A0ABT4QF92_9BACL</name>